<keyword evidence="3" id="KW-1185">Reference proteome</keyword>
<dbReference type="AlphaFoldDB" id="A0A1M6GZF4"/>
<dbReference type="Proteomes" id="UP000184536">
    <property type="component" value="Unassembled WGS sequence"/>
</dbReference>
<dbReference type="Gene3D" id="3.20.20.370">
    <property type="entry name" value="Glycoside hydrolase/deacetylase"/>
    <property type="match status" value="1"/>
</dbReference>
<keyword evidence="1" id="KW-1133">Transmembrane helix</keyword>
<dbReference type="PANTHER" id="PTHR30105">
    <property type="entry name" value="UNCHARACTERIZED YIBQ-RELATED"/>
    <property type="match status" value="1"/>
</dbReference>
<dbReference type="CDD" id="cd10936">
    <property type="entry name" value="CE4_DAC2"/>
    <property type="match status" value="1"/>
</dbReference>
<gene>
    <name evidence="2" type="ORF">SAMN02745975_01415</name>
</gene>
<dbReference type="OrthoDB" id="9784811at2"/>
<keyword evidence="1" id="KW-0472">Membrane</keyword>
<keyword evidence="1" id="KW-0812">Transmembrane</keyword>
<protein>
    <recommendedName>
        <fullName evidence="4">Divergent polysaccharide deacetylase</fullName>
    </recommendedName>
</protein>
<organism evidence="2 3">
    <name type="scientific">Geosporobacter subterraneus DSM 17957</name>
    <dbReference type="NCBI Taxonomy" id="1121919"/>
    <lineage>
        <taxon>Bacteria</taxon>
        <taxon>Bacillati</taxon>
        <taxon>Bacillota</taxon>
        <taxon>Clostridia</taxon>
        <taxon>Peptostreptococcales</taxon>
        <taxon>Thermotaleaceae</taxon>
        <taxon>Geosporobacter</taxon>
    </lineage>
</organism>
<name>A0A1M6GZF4_9FIRM</name>
<feature type="transmembrane region" description="Helical" evidence="1">
    <location>
        <begin position="6"/>
        <end position="26"/>
    </location>
</feature>
<dbReference type="GO" id="GO:0005975">
    <property type="term" value="P:carbohydrate metabolic process"/>
    <property type="evidence" value="ECO:0007669"/>
    <property type="project" value="InterPro"/>
</dbReference>
<proteinExistence type="predicted"/>
<reference evidence="3" key="1">
    <citation type="submission" date="2016-11" db="EMBL/GenBank/DDBJ databases">
        <authorList>
            <person name="Varghese N."/>
            <person name="Submissions S."/>
        </authorList>
    </citation>
    <scope>NUCLEOTIDE SEQUENCE [LARGE SCALE GENOMIC DNA]</scope>
    <source>
        <strain evidence="3">DSM 17957</strain>
    </source>
</reference>
<dbReference type="PANTHER" id="PTHR30105:SF2">
    <property type="entry name" value="DIVERGENT POLYSACCHARIDE DEACETYLASE SUPERFAMILY"/>
    <property type="match status" value="1"/>
</dbReference>
<dbReference type="InterPro" id="IPR006837">
    <property type="entry name" value="Divergent_DAC"/>
</dbReference>
<dbReference type="SUPFAM" id="SSF88713">
    <property type="entry name" value="Glycoside hydrolase/deacetylase"/>
    <property type="match status" value="1"/>
</dbReference>
<dbReference type="Pfam" id="PF04748">
    <property type="entry name" value="Polysacc_deac_2"/>
    <property type="match status" value="1"/>
</dbReference>
<accession>A0A1M6GZF4</accession>
<dbReference type="InterPro" id="IPR011330">
    <property type="entry name" value="Glyco_hydro/deAcase_b/a-brl"/>
</dbReference>
<evidence type="ECO:0000313" key="3">
    <source>
        <dbReference type="Proteomes" id="UP000184536"/>
    </source>
</evidence>
<evidence type="ECO:0008006" key="4">
    <source>
        <dbReference type="Google" id="ProtNLM"/>
    </source>
</evidence>
<dbReference type="STRING" id="1121919.SAMN02745975_01415"/>
<dbReference type="RefSeq" id="WP_110940644.1">
    <property type="nucleotide sequence ID" value="NZ_FQZV01000015.1"/>
</dbReference>
<evidence type="ECO:0000313" key="2">
    <source>
        <dbReference type="EMBL" id="SHJ15327.1"/>
    </source>
</evidence>
<sequence>MKRKKLIVGIGLFLLVVFTYLILDYFMRISIQLARIIDSVEEAEILEEIKEYGKIQGGARLFRVEEDKKYRAKVAFLIDDFGNNGEGTAEMMTIDRPVTFAVMPFMKYSKRDAENAHKKGYEVIIHLPMETRKNSMRGLAAGAIKTSQTDEEIKSFVVDAFKDVPHAVGANNHMGVLASSDRRVVEAVISVLKTKNKYIVDSKTTPKSVISEIARKHEVPVIEMSVFLDNEKSPETIKRQINLLAYSALKRGYAIGIGHVGPLGGSNTAKMIKEMIPELEKKGIKIVFVSELMKDKYK</sequence>
<dbReference type="EMBL" id="FQZV01000015">
    <property type="protein sequence ID" value="SHJ15327.1"/>
    <property type="molecule type" value="Genomic_DNA"/>
</dbReference>
<evidence type="ECO:0000256" key="1">
    <source>
        <dbReference type="SAM" id="Phobius"/>
    </source>
</evidence>